<feature type="binding site" evidence="10">
    <location>
        <position position="216"/>
    </location>
    <ligand>
        <name>1D-myo-inositol 1,3,4-trisphosphate</name>
        <dbReference type="ChEBI" id="CHEBI:58414"/>
    </ligand>
</feature>
<dbReference type="PANTHER" id="PTHR14217:SF40">
    <property type="entry name" value="INOSITOL-TETRAKISPHOSPHATE 1-KINASE 2"/>
    <property type="match status" value="1"/>
</dbReference>
<evidence type="ECO:0000256" key="3">
    <source>
        <dbReference type="ARBA" id="ARBA00022679"/>
    </source>
</evidence>
<feature type="binding site" evidence="10">
    <location>
        <position position="163"/>
    </location>
    <ligand>
        <name>ATP</name>
        <dbReference type="ChEBI" id="CHEBI:30616"/>
    </ligand>
</feature>
<dbReference type="KEGG" id="pper:18785753"/>
<keyword evidence="3 9" id="KW-0808">Transferase</keyword>
<proteinExistence type="inferred from homology"/>
<dbReference type="PIRSF" id="PIRSF038186">
    <property type="entry name" value="ITPK"/>
    <property type="match status" value="1"/>
</dbReference>
<evidence type="ECO:0000256" key="9">
    <source>
        <dbReference type="PIRNR" id="PIRNR038186"/>
    </source>
</evidence>
<comment type="similarity">
    <text evidence="1 9">Belongs to the ITPK1 family.</text>
</comment>
<dbReference type="SUPFAM" id="SSF56059">
    <property type="entry name" value="Glutathione synthetase ATP-binding domain-like"/>
    <property type="match status" value="1"/>
</dbReference>
<dbReference type="GO" id="GO:0052725">
    <property type="term" value="F:inositol-1,3,4-trisphosphate 6-kinase activity"/>
    <property type="evidence" value="ECO:0000318"/>
    <property type="project" value="GO_Central"/>
</dbReference>
<dbReference type="OrthoDB" id="25308at2759"/>
<evidence type="ECO:0000256" key="4">
    <source>
        <dbReference type="ARBA" id="ARBA00022723"/>
    </source>
</evidence>
<feature type="binding site" evidence="10">
    <location>
        <position position="322"/>
    </location>
    <ligand>
        <name>1D-myo-inositol 1,3,4-trisphosphate</name>
        <dbReference type="ChEBI" id="CHEBI:58414"/>
    </ligand>
</feature>
<dbReference type="GO" id="GO:0000287">
    <property type="term" value="F:magnesium ion binding"/>
    <property type="evidence" value="ECO:0007669"/>
    <property type="project" value="InterPro"/>
</dbReference>
<dbReference type="AlphaFoldDB" id="M5X5H6"/>
<keyword evidence="7 9" id="KW-0067">ATP-binding</keyword>
<feature type="binding site" evidence="10">
    <location>
        <position position="318"/>
    </location>
    <ligand>
        <name>1D-myo-inositol 1,3,4-trisphosphate</name>
        <dbReference type="ChEBI" id="CHEBI:58414"/>
    </ligand>
</feature>
<dbReference type="HOGENOM" id="CLU_041857_0_0_1"/>
<feature type="binding site" evidence="11">
    <location>
        <position position="316"/>
    </location>
    <ligand>
        <name>Mg(2+)</name>
        <dbReference type="ChEBI" id="CHEBI:18420"/>
        <label>2</label>
    </ligand>
</feature>
<dbReference type="Proteomes" id="UP000006882">
    <property type="component" value="Chromosome G2"/>
</dbReference>
<keyword evidence="6 9" id="KW-0418">Kinase</keyword>
<name>M5X5H6_PRUPE</name>
<feature type="region of interest" description="Disordered" evidence="12">
    <location>
        <begin position="346"/>
        <end position="386"/>
    </location>
</feature>
<dbReference type="GO" id="GO:0052726">
    <property type="term" value="F:inositol-1,3,4-trisphosphate 5-kinase activity"/>
    <property type="evidence" value="ECO:0000318"/>
    <property type="project" value="GO_Central"/>
</dbReference>
<keyword evidence="4 9" id="KW-0479">Metal-binding</keyword>
<reference evidence="13 14" key="1">
    <citation type="journal article" date="2013" name="Nat. Genet.">
        <title>The high-quality draft genome of peach (Prunus persica) identifies unique patterns of genetic diversity, domestication and genome evolution.</title>
        <authorList>
            <consortium name="International Peach Genome Initiative"/>
            <person name="Verde I."/>
            <person name="Abbott A.G."/>
            <person name="Scalabrin S."/>
            <person name="Jung S."/>
            <person name="Shu S."/>
            <person name="Marroni F."/>
            <person name="Zhebentyayeva T."/>
            <person name="Dettori M.T."/>
            <person name="Grimwood J."/>
            <person name="Cattonaro F."/>
            <person name="Zuccolo A."/>
            <person name="Rossini L."/>
            <person name="Jenkins J."/>
            <person name="Vendramin E."/>
            <person name="Meisel L.A."/>
            <person name="Decroocq V."/>
            <person name="Sosinski B."/>
            <person name="Prochnik S."/>
            <person name="Mitros T."/>
            <person name="Policriti A."/>
            <person name="Cipriani G."/>
            <person name="Dondini L."/>
            <person name="Ficklin S."/>
            <person name="Goodstein D.M."/>
            <person name="Xuan P."/>
            <person name="Del Fabbro C."/>
            <person name="Aramini V."/>
            <person name="Copetti D."/>
            <person name="Gonzalez S."/>
            <person name="Horner D.S."/>
            <person name="Falchi R."/>
            <person name="Lucas S."/>
            <person name="Mica E."/>
            <person name="Maldonado J."/>
            <person name="Lazzari B."/>
            <person name="Bielenberg D."/>
            <person name="Pirona R."/>
            <person name="Miculan M."/>
            <person name="Barakat A."/>
            <person name="Testolin R."/>
            <person name="Stella A."/>
            <person name="Tartarini S."/>
            <person name="Tonutti P."/>
            <person name="Arus P."/>
            <person name="Orellana A."/>
            <person name="Wells C."/>
            <person name="Main D."/>
            <person name="Vizzotto G."/>
            <person name="Silva H."/>
            <person name="Salamini F."/>
            <person name="Schmutz J."/>
            <person name="Morgante M."/>
            <person name="Rokhsar D.S."/>
        </authorList>
    </citation>
    <scope>NUCLEOTIDE SEQUENCE [LARGE SCALE GENOMIC DNA]</scope>
    <source>
        <strain evidence="14">cv. Nemared</strain>
    </source>
</reference>
<feature type="binding site" evidence="11">
    <location>
        <position position="316"/>
    </location>
    <ligand>
        <name>Mg(2+)</name>
        <dbReference type="ChEBI" id="CHEBI:18420"/>
        <label>1</label>
    </ligand>
</feature>
<feature type="region of interest" description="Disordered" evidence="12">
    <location>
        <begin position="254"/>
        <end position="279"/>
    </location>
</feature>
<feature type="compositionally biased region" description="Gly residues" evidence="12">
    <location>
        <begin position="376"/>
        <end position="386"/>
    </location>
</feature>
<evidence type="ECO:0000256" key="8">
    <source>
        <dbReference type="ARBA" id="ARBA00022842"/>
    </source>
</evidence>
<feature type="binding site" evidence="10">
    <location>
        <position position="231"/>
    </location>
    <ligand>
        <name>ATP</name>
        <dbReference type="ChEBI" id="CHEBI:30616"/>
    </ligand>
</feature>
<dbReference type="InterPro" id="IPR008656">
    <property type="entry name" value="Inositol_tetrakis-P_1-kinase"/>
</dbReference>
<keyword evidence="14" id="KW-1185">Reference proteome</keyword>
<gene>
    <name evidence="13" type="ORF">PRUPE_2G327800</name>
</gene>
<dbReference type="EC" id="2.7.1.134" evidence="9"/>
<organism evidence="13 14">
    <name type="scientific">Prunus persica</name>
    <name type="common">Peach</name>
    <name type="synonym">Amygdalus persica</name>
    <dbReference type="NCBI Taxonomy" id="3760"/>
    <lineage>
        <taxon>Eukaryota</taxon>
        <taxon>Viridiplantae</taxon>
        <taxon>Streptophyta</taxon>
        <taxon>Embryophyta</taxon>
        <taxon>Tracheophyta</taxon>
        <taxon>Spermatophyta</taxon>
        <taxon>Magnoliopsida</taxon>
        <taxon>eudicotyledons</taxon>
        <taxon>Gunneridae</taxon>
        <taxon>Pentapetalae</taxon>
        <taxon>rosids</taxon>
        <taxon>fabids</taxon>
        <taxon>Rosales</taxon>
        <taxon>Rosaceae</taxon>
        <taxon>Amygdaloideae</taxon>
        <taxon>Amygdaleae</taxon>
        <taxon>Prunus</taxon>
    </lineage>
</organism>
<dbReference type="SMR" id="M5X5H6"/>
<dbReference type="PANTHER" id="PTHR14217">
    <property type="entry name" value="INOSITOL-TETRAKISPHOSPHATE 1-KINASE"/>
    <property type="match status" value="1"/>
</dbReference>
<dbReference type="InterPro" id="IPR011761">
    <property type="entry name" value="ATP-grasp"/>
</dbReference>
<feature type="binding site" evidence="11">
    <location>
        <position position="318"/>
    </location>
    <ligand>
        <name>Mg(2+)</name>
        <dbReference type="ChEBI" id="CHEBI:18420"/>
        <label>2</label>
    </ligand>
</feature>
<evidence type="ECO:0000256" key="10">
    <source>
        <dbReference type="PIRSR" id="PIRSR038186-1"/>
    </source>
</evidence>
<evidence type="ECO:0000256" key="12">
    <source>
        <dbReference type="SAM" id="MobiDB-lite"/>
    </source>
</evidence>
<feature type="compositionally biased region" description="Acidic residues" evidence="12">
    <location>
        <begin position="355"/>
        <end position="366"/>
    </location>
</feature>
<dbReference type="GO" id="GO:0032957">
    <property type="term" value="P:inositol trisphosphate metabolic process"/>
    <property type="evidence" value="ECO:0007669"/>
    <property type="project" value="InterPro"/>
</dbReference>
<evidence type="ECO:0000313" key="14">
    <source>
        <dbReference type="Proteomes" id="UP000006882"/>
    </source>
</evidence>
<feature type="binding site" evidence="10">
    <location>
        <position position="174"/>
    </location>
    <ligand>
        <name>1D-myo-inositol 1,3,4-trisphosphate</name>
        <dbReference type="ChEBI" id="CHEBI:58414"/>
    </ligand>
</feature>
<dbReference type="Pfam" id="PF17927">
    <property type="entry name" value="Ins134_P3_kin_N"/>
    <property type="match status" value="1"/>
</dbReference>
<evidence type="ECO:0000256" key="2">
    <source>
        <dbReference type="ARBA" id="ARBA00011245"/>
    </source>
</evidence>
<evidence type="ECO:0000256" key="1">
    <source>
        <dbReference type="ARBA" id="ARBA00009601"/>
    </source>
</evidence>
<comment type="catalytic activity">
    <reaction evidence="9">
        <text>1D-myo-inositol 3,4,5,6-tetrakisphosphate + ATP = 1D-myo-inositol 1,3,4,5,6-pentakisphosphate + ADP + H(+)</text>
        <dbReference type="Rhea" id="RHEA:12452"/>
        <dbReference type="ChEBI" id="CHEBI:15378"/>
        <dbReference type="ChEBI" id="CHEBI:30616"/>
        <dbReference type="ChEBI" id="CHEBI:57539"/>
        <dbReference type="ChEBI" id="CHEBI:57733"/>
        <dbReference type="ChEBI" id="CHEBI:456216"/>
        <dbReference type="EC" id="2.7.1.134"/>
    </reaction>
</comment>
<feature type="binding site" evidence="10">
    <location>
        <position position="25"/>
    </location>
    <ligand>
        <name>1D-myo-inositol 1,3,4-trisphosphate</name>
        <dbReference type="ChEBI" id="CHEBI:58414"/>
    </ligand>
</feature>
<evidence type="ECO:0000256" key="7">
    <source>
        <dbReference type="ARBA" id="ARBA00022840"/>
    </source>
</evidence>
<feature type="binding site" evidence="11">
    <location>
        <position position="301"/>
    </location>
    <ligand>
        <name>Mg(2+)</name>
        <dbReference type="ChEBI" id="CHEBI:18420"/>
        <label>1</label>
    </ligand>
</feature>
<dbReference type="GO" id="GO:0047325">
    <property type="term" value="F:inositol-3,4,5,6-tetrakisphosphate 1-kinase activity"/>
    <property type="evidence" value="ECO:0000318"/>
    <property type="project" value="GO_Central"/>
</dbReference>
<feature type="binding site" evidence="10">
    <location>
        <position position="110"/>
    </location>
    <ligand>
        <name>ATP</name>
        <dbReference type="ChEBI" id="CHEBI:30616"/>
    </ligand>
</feature>
<evidence type="ECO:0000256" key="5">
    <source>
        <dbReference type="ARBA" id="ARBA00022741"/>
    </source>
</evidence>
<dbReference type="eggNOG" id="ENOG502QQS1">
    <property type="taxonomic scope" value="Eukaryota"/>
</dbReference>
<dbReference type="STRING" id="3760.M5X5H6"/>
<dbReference type="Pfam" id="PF05770">
    <property type="entry name" value="Ins134_P3_kin"/>
    <property type="match status" value="1"/>
</dbReference>
<protein>
    <recommendedName>
        <fullName evidence="9">Inositol-tetrakisphosphate 1-kinase</fullName>
        <ecNumber evidence="9">2.7.1.134</ecNumber>
    </recommendedName>
</protein>
<dbReference type="InterPro" id="IPR040464">
    <property type="entry name" value="InsP(3)kin_ATP-grasp"/>
</dbReference>
<accession>M5X5H6</accession>
<evidence type="ECO:0000256" key="11">
    <source>
        <dbReference type="PIRSR" id="PIRSR038186-2"/>
    </source>
</evidence>
<evidence type="ECO:0000256" key="6">
    <source>
        <dbReference type="ARBA" id="ARBA00022777"/>
    </source>
</evidence>
<comment type="function">
    <text evidence="9">Kinase that can phosphorylate various inositol polyphosphate such as Ins(3,4,5,6)P4 or Ins(1,3,4)P3.</text>
</comment>
<dbReference type="OMA" id="CIIHKLH"/>
<dbReference type="Gene3D" id="3.30.470.20">
    <property type="entry name" value="ATP-grasp fold, B domain"/>
    <property type="match status" value="1"/>
</dbReference>
<keyword evidence="8 9" id="KW-0460">Magnesium</keyword>
<sequence>MKIESSSDAAAAQRFRIGYAFAPKKEQSFIQPSLLDHASQNGIDFVPISITDSSSEEEAAEALIQQGPFHCIIHKLYGHRWNHQLKQYSSKYPQTLILDPPDSIERLHNRVSMLQVVSAIKLNSQFNISVSVPKQVVLQTPQSPDSIHNNTNDGAVEFPVIAKPLLANGSAKSHEMYLVFDPKGLQTLLPTNTTTSASTQPILLQQFVNHGEVVFKVYVIGEYVQCVKRSSLPDISEQQLTASEGQVLRFSQISNSPQPQEEDEHGLGLAHDPHEMPPSDFVEELARGIRLGLKLNFFNFDVIRDSGNPHSYFVIDINYFPGYAKLPSYEQVLTNFLLALLTTPTQKDHQLEPATTEEEEEEEEKEESDHDHLGDGEGGGDASLLP</sequence>
<keyword evidence="5 9" id="KW-0547">Nucleotide-binding</keyword>
<dbReference type="Gramene" id="ONI25932">
    <property type="protein sequence ID" value="ONI25932"/>
    <property type="gene ID" value="PRUPE_2G327800"/>
</dbReference>
<dbReference type="PROSITE" id="PS50975">
    <property type="entry name" value="ATP_GRASP"/>
    <property type="match status" value="1"/>
</dbReference>
<dbReference type="GO" id="GO:0005524">
    <property type="term" value="F:ATP binding"/>
    <property type="evidence" value="ECO:0007669"/>
    <property type="project" value="UniProtKB-UniRule"/>
</dbReference>
<dbReference type="InterPro" id="IPR041429">
    <property type="entry name" value="ITPK1_N"/>
</dbReference>
<comment type="subunit">
    <text evidence="2 9">Monomer.</text>
</comment>
<evidence type="ECO:0000313" key="13">
    <source>
        <dbReference type="EMBL" id="ONI25932.1"/>
    </source>
</evidence>
<comment type="cofactor">
    <cofactor evidence="9 11">
        <name>Mg(2+)</name>
        <dbReference type="ChEBI" id="CHEBI:18420"/>
    </cofactor>
    <text evidence="9 11">Binds 2 magnesium ions per subunit.</text>
</comment>
<dbReference type="EMBL" id="CM007652">
    <property type="protein sequence ID" value="ONI25932.1"/>
    <property type="molecule type" value="Genomic_DNA"/>
</dbReference>
<feature type="binding site" evidence="10">
    <location>
        <position position="75"/>
    </location>
    <ligand>
        <name>1D-myo-inositol 1,3,4-trisphosphate</name>
        <dbReference type="ChEBI" id="CHEBI:58414"/>
    </ligand>
</feature>
<feature type="binding site" evidence="10">
    <location>
        <begin position="205"/>
        <end position="216"/>
    </location>
    <ligand>
        <name>ATP</name>
        <dbReference type="ChEBI" id="CHEBI:30616"/>
    </ligand>
</feature>